<proteinExistence type="predicted"/>
<dbReference type="InterPro" id="IPR050644">
    <property type="entry name" value="PG_Glycine_Bridge_Synth"/>
</dbReference>
<dbReference type="Proteomes" id="UP000305881">
    <property type="component" value="Chromosome"/>
</dbReference>
<dbReference type="SUPFAM" id="SSF55729">
    <property type="entry name" value="Acyl-CoA N-acyltransferases (Nat)"/>
    <property type="match status" value="2"/>
</dbReference>
<dbReference type="InterPro" id="IPR038740">
    <property type="entry name" value="BioF2-like_GNAT_dom"/>
</dbReference>
<evidence type="ECO:0000313" key="2">
    <source>
        <dbReference type="EMBL" id="QCW81925.1"/>
    </source>
</evidence>
<dbReference type="EMBL" id="CP035467">
    <property type="protein sequence ID" value="QCW81925.1"/>
    <property type="molecule type" value="Genomic_DNA"/>
</dbReference>
<dbReference type="PANTHER" id="PTHR36174">
    <property type="entry name" value="LIPID II:GLYCINE GLYCYLTRANSFERASE"/>
    <property type="match status" value="1"/>
</dbReference>
<reference evidence="3" key="1">
    <citation type="journal article" date="2019" name="J. Bacteriol.">
        <title>A Mutagenic Screen Identifies a TonB-Dependent Receptor Required for the Lanthanide Metal Switch in the Type I Methanotroph 'Methylotuvimicrobium buryatense' 5GB1C.</title>
        <authorList>
            <person name="Groom J.D."/>
            <person name="Ford S.M."/>
            <person name="Pesesky M.W."/>
            <person name="Lidstrom M.E."/>
        </authorList>
    </citation>
    <scope>NUCLEOTIDE SEQUENCE [LARGE SCALE GENOMIC DNA]</scope>
    <source>
        <strain evidence="3">5GB1C</strain>
    </source>
</reference>
<dbReference type="InterPro" id="IPR017469">
    <property type="entry name" value="PEP-CTERM_FemAB-rel"/>
</dbReference>
<dbReference type="AlphaFoldDB" id="A0A4V1IJM5"/>
<accession>A0A4V1IJM5</accession>
<dbReference type="Gene3D" id="3.40.630.30">
    <property type="match status" value="1"/>
</dbReference>
<name>A0A4V1IJM5_METBY</name>
<keyword evidence="3" id="KW-1185">Reference proteome</keyword>
<dbReference type="Pfam" id="PF13480">
    <property type="entry name" value="Acetyltransf_6"/>
    <property type="match status" value="1"/>
</dbReference>
<evidence type="ECO:0000313" key="3">
    <source>
        <dbReference type="Proteomes" id="UP000305881"/>
    </source>
</evidence>
<dbReference type="STRING" id="675511.GCA_000341735_01731"/>
<dbReference type="RefSeq" id="WP_017840281.1">
    <property type="nucleotide sequence ID" value="NZ_CP035467.1"/>
</dbReference>
<dbReference type="NCBIfam" id="TIGR03019">
    <property type="entry name" value="pepcterm_femAB"/>
    <property type="match status" value="1"/>
</dbReference>
<feature type="domain" description="BioF2-like acetyltransferase" evidence="1">
    <location>
        <begin position="149"/>
        <end position="281"/>
    </location>
</feature>
<sequence>MLKLLDSDNYKKWDAFVEQQADATFFHLSGWKDVIERAFGHKTYFYYIEKNGKVTGILPLSQIKSPLFGHALCSLSFCVYGGIVAEDEESYAMLDQEACRLAEQLNVDYLEMRNRVQKLPERPYKELYVTFRKTLDPDSEKNMQAIPRKQRAMIRKGINAGLVSVIDQDVERFYLAYSESVRNLGTPVFSKKYFQILQDVFKDQCEILTVEKDSQLIASVMSFYFKDEILPYYGGGIDQARSVQGNDFMYWEVMRRAVDKGVKIFDYGRSKIGTGSYRFKKHWGFEHEPLFYEFHLVKAERLPDINPLNPKYRLFIAAWKRLPLPVSRFVGPWLSKDLG</sequence>
<dbReference type="PANTHER" id="PTHR36174:SF1">
    <property type="entry name" value="LIPID II:GLYCINE GLYCYLTRANSFERASE"/>
    <property type="match status" value="1"/>
</dbReference>
<evidence type="ECO:0000259" key="1">
    <source>
        <dbReference type="Pfam" id="PF13480"/>
    </source>
</evidence>
<gene>
    <name evidence="2" type="ORF">EQU24_06425</name>
</gene>
<dbReference type="InterPro" id="IPR016181">
    <property type="entry name" value="Acyl_CoA_acyltransferase"/>
</dbReference>
<organism evidence="2 3">
    <name type="scientific">Methylotuvimicrobium buryatense</name>
    <name type="common">Methylomicrobium buryatense</name>
    <dbReference type="NCBI Taxonomy" id="95641"/>
    <lineage>
        <taxon>Bacteria</taxon>
        <taxon>Pseudomonadati</taxon>
        <taxon>Pseudomonadota</taxon>
        <taxon>Gammaproteobacteria</taxon>
        <taxon>Methylococcales</taxon>
        <taxon>Methylococcaceae</taxon>
        <taxon>Methylotuvimicrobium</taxon>
    </lineage>
</organism>
<dbReference type="KEGG" id="mbur:EQU24_06425"/>
<dbReference type="OrthoDB" id="9773932at2"/>
<protein>
    <submittedName>
        <fullName evidence="2">FemAB family PEP-CTERM system-associated protein</fullName>
    </submittedName>
</protein>